<dbReference type="AlphaFoldDB" id="A0A5M3ZBR0"/>
<accession>A0A5M3ZBR0</accession>
<sequence>MPRCNDPKCACQPYPRKNRKVQVMVRGSRPDQVCKLHQKGASIDVIFDIIDNALILREIINDPTRRYTFWKFSVQIDLEHMEFGNLIGLPDSSLLLSLRIKPEACAVKGSKMKVKEKVSGFAPTYLKSRLDNNLYLCDWPEKRLDIFLPEEKLVGWKTVALIMKTLGRISAAQWSDMVWMKGTPPVAGLDWRALEHAVIEEEEEAGCTGVQESLKCSNIKHNCVIAAKEIKHFGKPEVIY</sequence>
<dbReference type="EMBL" id="BLJY01000013">
    <property type="protein sequence ID" value="GFF20741.1"/>
    <property type="molecule type" value="Genomic_DNA"/>
</dbReference>
<evidence type="ECO:0000313" key="2">
    <source>
        <dbReference type="Proteomes" id="UP000452235"/>
    </source>
</evidence>
<reference evidence="1 2" key="1">
    <citation type="submission" date="2020-01" db="EMBL/GenBank/DDBJ databases">
        <title>Aspergillus terreus IFO 6365 whole genome shotgun sequence.</title>
        <authorList>
            <person name="Kanamasa S."/>
            <person name="Takahashi H."/>
        </authorList>
    </citation>
    <scope>NUCLEOTIDE SEQUENCE [LARGE SCALE GENOMIC DNA]</scope>
    <source>
        <strain evidence="1 2">IFO 6365</strain>
    </source>
</reference>
<protein>
    <submittedName>
        <fullName evidence="1">Uncharacterized protein</fullName>
    </submittedName>
</protein>
<gene>
    <name evidence="1" type="ORF">ATEIFO6365_0013007500</name>
</gene>
<comment type="caution">
    <text evidence="1">The sequence shown here is derived from an EMBL/GenBank/DDBJ whole genome shotgun (WGS) entry which is preliminary data.</text>
</comment>
<name>A0A5M3ZBR0_ASPTE</name>
<organism evidence="1 2">
    <name type="scientific">Aspergillus terreus</name>
    <dbReference type="NCBI Taxonomy" id="33178"/>
    <lineage>
        <taxon>Eukaryota</taxon>
        <taxon>Fungi</taxon>
        <taxon>Dikarya</taxon>
        <taxon>Ascomycota</taxon>
        <taxon>Pezizomycotina</taxon>
        <taxon>Eurotiomycetes</taxon>
        <taxon>Eurotiomycetidae</taxon>
        <taxon>Eurotiales</taxon>
        <taxon>Aspergillaceae</taxon>
        <taxon>Aspergillus</taxon>
        <taxon>Aspergillus subgen. Circumdati</taxon>
    </lineage>
</organism>
<dbReference type="Proteomes" id="UP000452235">
    <property type="component" value="Unassembled WGS sequence"/>
</dbReference>
<evidence type="ECO:0000313" key="1">
    <source>
        <dbReference type="EMBL" id="GFF20741.1"/>
    </source>
</evidence>
<dbReference type="VEuPathDB" id="FungiDB:ATEG_09568"/>
<keyword evidence="2" id="KW-1185">Reference proteome</keyword>
<proteinExistence type="predicted"/>
<dbReference type="OrthoDB" id="4469984at2759"/>